<accession>A0AAN7BHS0</accession>
<evidence type="ECO:0000313" key="4">
    <source>
        <dbReference type="Proteomes" id="UP001301958"/>
    </source>
</evidence>
<keyword evidence="1" id="KW-0732">Signal</keyword>
<proteinExistence type="predicted"/>
<reference evidence="3" key="2">
    <citation type="submission" date="2023-05" db="EMBL/GenBank/DDBJ databases">
        <authorList>
            <consortium name="Lawrence Berkeley National Laboratory"/>
            <person name="Steindorff A."/>
            <person name="Hensen N."/>
            <person name="Bonometti L."/>
            <person name="Westerberg I."/>
            <person name="Brannstrom I.O."/>
            <person name="Guillou S."/>
            <person name="Cros-Aarteil S."/>
            <person name="Calhoun S."/>
            <person name="Haridas S."/>
            <person name="Kuo A."/>
            <person name="Mondo S."/>
            <person name="Pangilinan J."/>
            <person name="Riley R."/>
            <person name="Labutti K."/>
            <person name="Andreopoulos B."/>
            <person name="Lipzen A."/>
            <person name="Chen C."/>
            <person name="Yanf M."/>
            <person name="Daum C."/>
            <person name="Ng V."/>
            <person name="Clum A."/>
            <person name="Ohm R."/>
            <person name="Martin F."/>
            <person name="Silar P."/>
            <person name="Natvig D."/>
            <person name="Lalanne C."/>
            <person name="Gautier V."/>
            <person name="Ament-Velasquez S.L."/>
            <person name="Kruys A."/>
            <person name="Hutchinson M.I."/>
            <person name="Powell A.J."/>
            <person name="Barry K."/>
            <person name="Miller A.N."/>
            <person name="Grigoriev I.V."/>
            <person name="Debuchy R."/>
            <person name="Gladieux P."/>
            <person name="Thoren M.H."/>
            <person name="Johannesson H."/>
        </authorList>
    </citation>
    <scope>NUCLEOTIDE SEQUENCE</scope>
    <source>
        <strain evidence="3">CBS 990.96</strain>
    </source>
</reference>
<reference evidence="3" key="1">
    <citation type="journal article" date="2023" name="Mol. Phylogenet. Evol.">
        <title>Genome-scale phylogeny and comparative genomics of the fungal order Sordariales.</title>
        <authorList>
            <person name="Hensen N."/>
            <person name="Bonometti L."/>
            <person name="Westerberg I."/>
            <person name="Brannstrom I.O."/>
            <person name="Guillou S."/>
            <person name="Cros-Aarteil S."/>
            <person name="Calhoun S."/>
            <person name="Haridas S."/>
            <person name="Kuo A."/>
            <person name="Mondo S."/>
            <person name="Pangilinan J."/>
            <person name="Riley R."/>
            <person name="LaButti K."/>
            <person name="Andreopoulos B."/>
            <person name="Lipzen A."/>
            <person name="Chen C."/>
            <person name="Yan M."/>
            <person name="Daum C."/>
            <person name="Ng V."/>
            <person name="Clum A."/>
            <person name="Steindorff A."/>
            <person name="Ohm R.A."/>
            <person name="Martin F."/>
            <person name="Silar P."/>
            <person name="Natvig D.O."/>
            <person name="Lalanne C."/>
            <person name="Gautier V."/>
            <person name="Ament-Velasquez S.L."/>
            <person name="Kruys A."/>
            <person name="Hutchinson M.I."/>
            <person name="Powell A.J."/>
            <person name="Barry K."/>
            <person name="Miller A.N."/>
            <person name="Grigoriev I.V."/>
            <person name="Debuchy R."/>
            <person name="Gladieux P."/>
            <person name="Hiltunen Thoren M."/>
            <person name="Johannesson H."/>
        </authorList>
    </citation>
    <scope>NUCLEOTIDE SEQUENCE</scope>
    <source>
        <strain evidence="3">CBS 990.96</strain>
    </source>
</reference>
<dbReference type="InterPro" id="IPR001214">
    <property type="entry name" value="SET_dom"/>
</dbReference>
<feature type="signal peptide" evidence="1">
    <location>
        <begin position="1"/>
        <end position="16"/>
    </location>
</feature>
<dbReference type="CDD" id="cd20071">
    <property type="entry name" value="SET_SMYD"/>
    <property type="match status" value="1"/>
</dbReference>
<dbReference type="SUPFAM" id="SSF48452">
    <property type="entry name" value="TPR-like"/>
    <property type="match status" value="1"/>
</dbReference>
<dbReference type="SMART" id="SM00317">
    <property type="entry name" value="SET"/>
    <property type="match status" value="1"/>
</dbReference>
<organism evidence="3 4">
    <name type="scientific">Podospora fimiseda</name>
    <dbReference type="NCBI Taxonomy" id="252190"/>
    <lineage>
        <taxon>Eukaryota</taxon>
        <taxon>Fungi</taxon>
        <taxon>Dikarya</taxon>
        <taxon>Ascomycota</taxon>
        <taxon>Pezizomycotina</taxon>
        <taxon>Sordariomycetes</taxon>
        <taxon>Sordariomycetidae</taxon>
        <taxon>Sordariales</taxon>
        <taxon>Podosporaceae</taxon>
        <taxon>Podospora</taxon>
    </lineage>
</organism>
<comment type="caution">
    <text evidence="3">The sequence shown here is derived from an EMBL/GenBank/DDBJ whole genome shotgun (WGS) entry which is preliminary data.</text>
</comment>
<name>A0AAN7BHS0_9PEZI</name>
<dbReference type="EMBL" id="MU865425">
    <property type="protein sequence ID" value="KAK4223497.1"/>
    <property type="molecule type" value="Genomic_DNA"/>
</dbReference>
<dbReference type="PANTHER" id="PTHR47332">
    <property type="entry name" value="SET DOMAIN-CONTAINING PROTEIN 5"/>
    <property type="match status" value="1"/>
</dbReference>
<dbReference type="Pfam" id="PF00856">
    <property type="entry name" value="SET"/>
    <property type="match status" value="1"/>
</dbReference>
<dbReference type="Gene3D" id="2.170.270.10">
    <property type="entry name" value="SET domain"/>
    <property type="match status" value="1"/>
</dbReference>
<keyword evidence="4" id="KW-1185">Reference proteome</keyword>
<sequence>MLSLLLPLLLSHPTTASEICTPYPPPYPTSQNLTTCLDSLISSSTPLTPWTHLPHCIYADQSPHCVYTNAFHSISIITTPDEASTSLNLLSHSINPPFFAPKKIYPIKPYKVVSIPGKGKGAVATRRIQKGMAILVDTASILAQAEYPADVTREEVQDLMGAAVGRLRDGGEGVRALSRKGRSEEEDDELEDILLNNSFAVVLGGKNYMGLFVDVARFNHDCRPNAFIHFSETTFAMTIWAAKDIEEGEEITITYSAAGMLTEERQQTLEKVWGFKCKCSLCTASPSIQAKSDSNRKEIRHLQDQVGQLAQKGKYHEALKSAERMFELIETEGLTDQMGDMYEVPARLYYLVGNLEKALEYTLKVQNELQGYGVPGKFGMEKLRMLDGFIKKIERGLKRKRKAKEGRGKK</sequence>
<dbReference type="PANTHER" id="PTHR47332:SF6">
    <property type="entry name" value="SET DOMAIN-CONTAINING PROTEIN"/>
    <property type="match status" value="1"/>
</dbReference>
<protein>
    <recommendedName>
        <fullName evidence="2">SET domain-containing protein</fullName>
    </recommendedName>
</protein>
<dbReference type="PROSITE" id="PS50280">
    <property type="entry name" value="SET"/>
    <property type="match status" value="1"/>
</dbReference>
<dbReference type="InterPro" id="IPR053185">
    <property type="entry name" value="SET_domain_protein"/>
</dbReference>
<dbReference type="InterPro" id="IPR011990">
    <property type="entry name" value="TPR-like_helical_dom_sf"/>
</dbReference>
<feature type="domain" description="SET" evidence="2">
    <location>
        <begin position="108"/>
        <end position="256"/>
    </location>
</feature>
<dbReference type="SUPFAM" id="SSF82199">
    <property type="entry name" value="SET domain"/>
    <property type="match status" value="1"/>
</dbReference>
<gene>
    <name evidence="3" type="ORF">QBC38DRAFT_425404</name>
</gene>
<evidence type="ECO:0000256" key="1">
    <source>
        <dbReference type="SAM" id="SignalP"/>
    </source>
</evidence>
<dbReference type="Proteomes" id="UP001301958">
    <property type="component" value="Unassembled WGS sequence"/>
</dbReference>
<evidence type="ECO:0000259" key="2">
    <source>
        <dbReference type="PROSITE" id="PS50280"/>
    </source>
</evidence>
<evidence type="ECO:0000313" key="3">
    <source>
        <dbReference type="EMBL" id="KAK4223497.1"/>
    </source>
</evidence>
<dbReference type="Gene3D" id="1.25.40.10">
    <property type="entry name" value="Tetratricopeptide repeat domain"/>
    <property type="match status" value="1"/>
</dbReference>
<feature type="chain" id="PRO_5042976618" description="SET domain-containing protein" evidence="1">
    <location>
        <begin position="17"/>
        <end position="410"/>
    </location>
</feature>
<dbReference type="InterPro" id="IPR046341">
    <property type="entry name" value="SET_dom_sf"/>
</dbReference>
<dbReference type="AlphaFoldDB" id="A0AAN7BHS0"/>